<protein>
    <submittedName>
        <fullName evidence="6">Surfeit locus protein 6-domain-containing protein</fullName>
    </submittedName>
</protein>
<accession>A0A4P9YWT1</accession>
<reference evidence="7" key="1">
    <citation type="journal article" date="2018" name="Nat. Microbiol.">
        <title>Leveraging single-cell genomics to expand the fungal tree of life.</title>
        <authorList>
            <person name="Ahrendt S.R."/>
            <person name="Quandt C.A."/>
            <person name="Ciobanu D."/>
            <person name="Clum A."/>
            <person name="Salamov A."/>
            <person name="Andreopoulos B."/>
            <person name="Cheng J.F."/>
            <person name="Woyke T."/>
            <person name="Pelin A."/>
            <person name="Henrissat B."/>
            <person name="Reynolds N.K."/>
            <person name="Benny G.L."/>
            <person name="Smith M.E."/>
            <person name="James T.Y."/>
            <person name="Grigoriev I.V."/>
        </authorList>
    </citation>
    <scope>NUCLEOTIDE SEQUENCE [LARGE SCALE GENOMIC DNA]</scope>
    <source>
        <strain evidence="7">Benny S71-1</strain>
    </source>
</reference>
<dbReference type="GO" id="GO:0003677">
    <property type="term" value="F:DNA binding"/>
    <property type="evidence" value="ECO:0007669"/>
    <property type="project" value="TreeGrafter"/>
</dbReference>
<name>A0A4P9YWT1_9FUNG</name>
<dbReference type="GO" id="GO:0042274">
    <property type="term" value="P:ribosomal small subunit biogenesis"/>
    <property type="evidence" value="ECO:0007669"/>
    <property type="project" value="TreeGrafter"/>
</dbReference>
<evidence type="ECO:0000256" key="3">
    <source>
        <dbReference type="ARBA" id="ARBA00023242"/>
    </source>
</evidence>
<feature type="region of interest" description="Disordered" evidence="4">
    <location>
        <begin position="98"/>
        <end position="193"/>
    </location>
</feature>
<dbReference type="GO" id="GO:0005730">
    <property type="term" value="C:nucleolus"/>
    <property type="evidence" value="ECO:0007669"/>
    <property type="project" value="TreeGrafter"/>
</dbReference>
<evidence type="ECO:0000256" key="1">
    <source>
        <dbReference type="ARBA" id="ARBA00004123"/>
    </source>
</evidence>
<keyword evidence="3" id="KW-0539">Nucleus</keyword>
<dbReference type="AlphaFoldDB" id="A0A4P9YWT1"/>
<dbReference type="OrthoDB" id="444809at2759"/>
<evidence type="ECO:0000256" key="4">
    <source>
        <dbReference type="SAM" id="MobiDB-lite"/>
    </source>
</evidence>
<keyword evidence="7" id="KW-1185">Reference proteome</keyword>
<dbReference type="EMBL" id="KZ991004">
    <property type="protein sequence ID" value="RKP23400.1"/>
    <property type="molecule type" value="Genomic_DNA"/>
</dbReference>
<evidence type="ECO:0000259" key="5">
    <source>
        <dbReference type="Pfam" id="PF04935"/>
    </source>
</evidence>
<gene>
    <name evidence="6" type="ORF">SYNPS1DRAFT_24540</name>
</gene>
<feature type="compositionally biased region" description="Basic residues" evidence="4">
    <location>
        <begin position="155"/>
        <end position="169"/>
    </location>
</feature>
<dbReference type="PANTHER" id="PTHR14369:SF0">
    <property type="entry name" value="SURFEIT LOCUS PROTEIN 6"/>
    <property type="match status" value="1"/>
</dbReference>
<dbReference type="PANTHER" id="PTHR14369">
    <property type="entry name" value="SURFEIT LOCUS PROTEIN 6"/>
    <property type="match status" value="1"/>
</dbReference>
<feature type="compositionally biased region" description="Polar residues" evidence="4">
    <location>
        <begin position="1"/>
        <end position="11"/>
    </location>
</feature>
<evidence type="ECO:0000313" key="6">
    <source>
        <dbReference type="EMBL" id="RKP23400.1"/>
    </source>
</evidence>
<evidence type="ECO:0000313" key="7">
    <source>
        <dbReference type="Proteomes" id="UP000278143"/>
    </source>
</evidence>
<dbReference type="GO" id="GO:0042273">
    <property type="term" value="P:ribosomal large subunit biogenesis"/>
    <property type="evidence" value="ECO:0007669"/>
    <property type="project" value="TreeGrafter"/>
</dbReference>
<proteinExistence type="inferred from homology"/>
<dbReference type="Pfam" id="PF04935">
    <property type="entry name" value="SURF6"/>
    <property type="match status" value="1"/>
</dbReference>
<feature type="region of interest" description="Disordered" evidence="4">
    <location>
        <begin position="1"/>
        <end position="45"/>
    </location>
</feature>
<organism evidence="6 7">
    <name type="scientific">Syncephalis pseudoplumigaleata</name>
    <dbReference type="NCBI Taxonomy" id="1712513"/>
    <lineage>
        <taxon>Eukaryota</taxon>
        <taxon>Fungi</taxon>
        <taxon>Fungi incertae sedis</taxon>
        <taxon>Zoopagomycota</taxon>
        <taxon>Zoopagomycotina</taxon>
        <taxon>Zoopagomycetes</taxon>
        <taxon>Zoopagales</taxon>
        <taxon>Piptocephalidaceae</taxon>
        <taxon>Syncephalis</taxon>
    </lineage>
</organism>
<sequence length="193" mass="22569">MVFAEQASSTKTAKDGVNTEGDFNFGRFQFDGEKKRHATRPEHALQKLEKEKEKLQQLKQADPKKAAELEEQAHWQRAVKLARGDKLRDDEQLLRKTIKRTTEQKKKSEKAWKEREQTVKEQQEQRQKKRNENIKARIESKKSKGQGGKLPLQQQKKKKQQQKQKKQKQRPGFEGKSVRAKKPANSGNNKRKS</sequence>
<dbReference type="Proteomes" id="UP000278143">
    <property type="component" value="Unassembled WGS sequence"/>
</dbReference>
<feature type="compositionally biased region" description="Basic and acidic residues" evidence="4">
    <location>
        <begin position="30"/>
        <end position="45"/>
    </location>
</feature>
<feature type="compositionally biased region" description="Basic and acidic residues" evidence="4">
    <location>
        <begin position="98"/>
        <end position="142"/>
    </location>
</feature>
<dbReference type="InterPro" id="IPR029190">
    <property type="entry name" value="Rrp14/SURF6_C"/>
</dbReference>
<dbReference type="InterPro" id="IPR007019">
    <property type="entry name" value="SURF6"/>
</dbReference>
<evidence type="ECO:0000256" key="2">
    <source>
        <dbReference type="ARBA" id="ARBA00005904"/>
    </source>
</evidence>
<comment type="subcellular location">
    <subcellularLocation>
        <location evidence="1">Nucleus</location>
    </subcellularLocation>
</comment>
<comment type="similarity">
    <text evidence="2">Belongs to the SURF6 family.</text>
</comment>
<feature type="domain" description="Ribosomal RNA-processing protein 14/surfeit locus protein 6 C-terminal" evidence="5">
    <location>
        <begin position="7"/>
        <end position="146"/>
    </location>
</feature>
<dbReference type="GO" id="GO:0003723">
    <property type="term" value="F:RNA binding"/>
    <property type="evidence" value="ECO:0007669"/>
    <property type="project" value="TreeGrafter"/>
</dbReference>